<protein>
    <submittedName>
        <fullName evidence="1">Uncharacterized protein</fullName>
    </submittedName>
</protein>
<accession>A0A0E9Q040</accession>
<reference evidence="1" key="1">
    <citation type="submission" date="2014-11" db="EMBL/GenBank/DDBJ databases">
        <authorList>
            <person name="Amaro Gonzalez C."/>
        </authorList>
    </citation>
    <scope>NUCLEOTIDE SEQUENCE</scope>
</reference>
<dbReference type="AlphaFoldDB" id="A0A0E9Q040"/>
<name>A0A0E9Q040_ANGAN</name>
<organism evidence="1">
    <name type="scientific">Anguilla anguilla</name>
    <name type="common">European freshwater eel</name>
    <name type="synonym">Muraena anguilla</name>
    <dbReference type="NCBI Taxonomy" id="7936"/>
    <lineage>
        <taxon>Eukaryota</taxon>
        <taxon>Metazoa</taxon>
        <taxon>Chordata</taxon>
        <taxon>Craniata</taxon>
        <taxon>Vertebrata</taxon>
        <taxon>Euteleostomi</taxon>
        <taxon>Actinopterygii</taxon>
        <taxon>Neopterygii</taxon>
        <taxon>Teleostei</taxon>
        <taxon>Anguilliformes</taxon>
        <taxon>Anguillidae</taxon>
        <taxon>Anguilla</taxon>
    </lineage>
</organism>
<reference evidence="1" key="2">
    <citation type="journal article" date="2015" name="Fish Shellfish Immunol.">
        <title>Early steps in the European eel (Anguilla anguilla)-Vibrio vulnificus interaction in the gills: Role of the RtxA13 toxin.</title>
        <authorList>
            <person name="Callol A."/>
            <person name="Pajuelo D."/>
            <person name="Ebbesson L."/>
            <person name="Teles M."/>
            <person name="MacKenzie S."/>
            <person name="Amaro C."/>
        </authorList>
    </citation>
    <scope>NUCLEOTIDE SEQUENCE</scope>
</reference>
<proteinExistence type="predicted"/>
<sequence>MLQEKCSSRLSHTNNSHKIFQTVCAFGDLSSTRKMRN</sequence>
<dbReference type="EMBL" id="GBXM01098705">
    <property type="protein sequence ID" value="JAH09872.1"/>
    <property type="molecule type" value="Transcribed_RNA"/>
</dbReference>
<evidence type="ECO:0000313" key="1">
    <source>
        <dbReference type="EMBL" id="JAH09872.1"/>
    </source>
</evidence>